<feature type="non-terminal residue" evidence="2">
    <location>
        <position position="1"/>
    </location>
</feature>
<keyword evidence="1" id="KW-1133">Transmembrane helix</keyword>
<accession>A0A3N0X0H9</accession>
<gene>
    <name evidence="2" type="ORF">EGI11_02605</name>
</gene>
<organism evidence="2 3">
    <name type="scientific">Kaistella daneshvariae</name>
    <dbReference type="NCBI Taxonomy" id="2487074"/>
    <lineage>
        <taxon>Bacteria</taxon>
        <taxon>Pseudomonadati</taxon>
        <taxon>Bacteroidota</taxon>
        <taxon>Flavobacteriia</taxon>
        <taxon>Flavobacteriales</taxon>
        <taxon>Weeksellaceae</taxon>
        <taxon>Chryseobacterium group</taxon>
        <taxon>Kaistella</taxon>
    </lineage>
</organism>
<sequence length="151" mass="18284">SQSRKTLPAILQKKMKKLLILGILIILFIISFFYVLYENPYRTEKIKVLDCESTYRNYYFNNWSLRDMVIKPQSTTEFEIQFAKKEVGRCLYEKYFETLNPKYKTELLKLFMYSKEVKISEQNFEIDEKTKKESGLLKPKMSIDFNQYYLE</sequence>
<dbReference type="Proteomes" id="UP000270224">
    <property type="component" value="Unassembled WGS sequence"/>
</dbReference>
<dbReference type="EMBL" id="RJUG01000001">
    <property type="protein sequence ID" value="ROI10800.1"/>
    <property type="molecule type" value="Genomic_DNA"/>
</dbReference>
<evidence type="ECO:0000313" key="2">
    <source>
        <dbReference type="EMBL" id="ROI10800.1"/>
    </source>
</evidence>
<evidence type="ECO:0000313" key="3">
    <source>
        <dbReference type="Proteomes" id="UP000270224"/>
    </source>
</evidence>
<dbReference type="AlphaFoldDB" id="A0A3N0X0H9"/>
<reference evidence="3" key="1">
    <citation type="submission" date="2018-11" db="EMBL/GenBank/DDBJ databases">
        <title>Proposal to divide the Flavobacteriaceae and reorganize its genera based on Amino Acid Identity values calculated from whole genome sequences.</title>
        <authorList>
            <person name="Nicholson A.C."/>
            <person name="Gulvik C.A."/>
            <person name="Whitney A.M."/>
            <person name="Humrighouse B.W."/>
            <person name="Bell M."/>
            <person name="Holmens B."/>
            <person name="Steigerwalt A."/>
            <person name="Villarma A."/>
            <person name="Sheth M."/>
            <person name="Batra D."/>
            <person name="Pryor J."/>
            <person name="Bernardet J.-F."/>
            <person name="Hugo C."/>
            <person name="Kampfer P."/>
            <person name="Newman J."/>
            <person name="Mcquiston J.R."/>
        </authorList>
    </citation>
    <scope>NUCLEOTIDE SEQUENCE [LARGE SCALE GENOMIC DNA]</scope>
    <source>
        <strain evidence="3">H3056</strain>
    </source>
</reference>
<protein>
    <submittedName>
        <fullName evidence="2">Uncharacterized protein</fullName>
    </submittedName>
</protein>
<feature type="transmembrane region" description="Helical" evidence="1">
    <location>
        <begin position="18"/>
        <end position="37"/>
    </location>
</feature>
<name>A0A3N0X0H9_9FLAO</name>
<dbReference type="RefSeq" id="WP_221177619.1">
    <property type="nucleotide sequence ID" value="NZ_RJUG01000001.1"/>
</dbReference>
<keyword evidence="1" id="KW-0812">Transmembrane</keyword>
<proteinExistence type="predicted"/>
<comment type="caution">
    <text evidence="2">The sequence shown here is derived from an EMBL/GenBank/DDBJ whole genome shotgun (WGS) entry which is preliminary data.</text>
</comment>
<evidence type="ECO:0000256" key="1">
    <source>
        <dbReference type="SAM" id="Phobius"/>
    </source>
</evidence>
<keyword evidence="1" id="KW-0472">Membrane</keyword>
<reference evidence="3" key="2">
    <citation type="submission" date="2018-11" db="EMBL/GenBank/DDBJ databases">
        <title>Proposal to divide the Flavobacteriaceae and reorganize its genera based on Amino Acid Identity values calculated from whole genome sequences.</title>
        <authorList>
            <person name="Nicholson A.C."/>
            <person name="Gulvik C.A."/>
            <person name="Whitney A.M."/>
            <person name="Humrighouse B.W."/>
            <person name="Bell M."/>
            <person name="Holmes B."/>
            <person name="Steigerwalt A."/>
            <person name="Villarma A."/>
            <person name="Sheth M."/>
            <person name="Batra D."/>
            <person name="Pryor J."/>
            <person name="Bernardet J.-F."/>
            <person name="Hugo C."/>
            <person name="Kampfer P."/>
            <person name="Newman J."/>
            <person name="Mcquiston J.R."/>
        </authorList>
    </citation>
    <scope>NUCLEOTIDE SEQUENCE [LARGE SCALE GENOMIC DNA]</scope>
    <source>
        <strain evidence="3">H3056</strain>
    </source>
</reference>